<keyword evidence="4 5" id="KW-0804">Transcription</keyword>
<dbReference type="SUPFAM" id="SSF50104">
    <property type="entry name" value="Translation proteins SH3-like domain"/>
    <property type="match status" value="1"/>
</dbReference>
<accession>A0A7M2WUM6</accession>
<dbReference type="GO" id="GO:0005829">
    <property type="term" value="C:cytosol"/>
    <property type="evidence" value="ECO:0007669"/>
    <property type="project" value="TreeGrafter"/>
</dbReference>
<dbReference type="Proteomes" id="UP000593765">
    <property type="component" value="Chromosome"/>
</dbReference>
<keyword evidence="3 5" id="KW-0805">Transcription regulation</keyword>
<dbReference type="GO" id="GO:0006353">
    <property type="term" value="P:DNA-templated transcription termination"/>
    <property type="evidence" value="ECO:0007669"/>
    <property type="project" value="UniProtKB-UniRule"/>
</dbReference>
<dbReference type="SUPFAM" id="SSF82679">
    <property type="entry name" value="N-utilization substance G protein NusG, N-terminal domain"/>
    <property type="match status" value="1"/>
</dbReference>
<dbReference type="CDD" id="cd09891">
    <property type="entry name" value="NGN_Bact_1"/>
    <property type="match status" value="1"/>
</dbReference>
<dbReference type="Gene3D" id="3.30.70.940">
    <property type="entry name" value="NusG, N-terminal domain"/>
    <property type="match status" value="1"/>
</dbReference>
<dbReference type="InterPro" id="IPR005824">
    <property type="entry name" value="KOW"/>
</dbReference>
<dbReference type="InterPro" id="IPR001062">
    <property type="entry name" value="Transcrpt_antiterm_NusG"/>
</dbReference>
<dbReference type="HAMAP" id="MF_00948">
    <property type="entry name" value="NusG"/>
    <property type="match status" value="1"/>
</dbReference>
<dbReference type="NCBIfam" id="TIGR00922">
    <property type="entry name" value="nusG"/>
    <property type="match status" value="1"/>
</dbReference>
<protein>
    <recommendedName>
        <fullName evidence="5 6">Transcription termination/antitermination protein NusG</fullName>
    </recommendedName>
</protein>
<evidence type="ECO:0000256" key="5">
    <source>
        <dbReference type="HAMAP-Rule" id="MF_00948"/>
    </source>
</evidence>
<dbReference type="PANTHER" id="PTHR30265">
    <property type="entry name" value="RHO-INTERACTING TRANSCRIPTION TERMINATION FACTOR NUSG"/>
    <property type="match status" value="1"/>
</dbReference>
<comment type="function">
    <text evidence="5 7">Participates in transcription elongation, termination and antitermination.</text>
</comment>
<dbReference type="InterPro" id="IPR006645">
    <property type="entry name" value="NGN-like_dom"/>
</dbReference>
<dbReference type="CDD" id="cd06091">
    <property type="entry name" value="KOW_NusG"/>
    <property type="match status" value="1"/>
</dbReference>
<feature type="domain" description="KOW" evidence="9">
    <location>
        <begin position="126"/>
        <end position="153"/>
    </location>
</feature>
<dbReference type="KEGG" id="hbs:IPV69_23830"/>
<dbReference type="EMBL" id="CP063458">
    <property type="protein sequence ID" value="QOV89206.1"/>
    <property type="molecule type" value="Genomic_DNA"/>
</dbReference>
<reference evidence="10 11" key="1">
    <citation type="submission" date="2020-10" db="EMBL/GenBank/DDBJ databases">
        <title>Wide distribution of Phycisphaera-like planctomycetes from WD2101 soil group in peatlands and genome analysis of the first cultivated representative.</title>
        <authorList>
            <person name="Dedysh S.N."/>
            <person name="Beletsky A.V."/>
            <person name="Ivanova A."/>
            <person name="Kulichevskaya I.S."/>
            <person name="Suzina N.E."/>
            <person name="Philippov D.A."/>
            <person name="Rakitin A.L."/>
            <person name="Mardanov A.V."/>
            <person name="Ravin N.V."/>
        </authorList>
    </citation>
    <scope>NUCLEOTIDE SEQUENCE [LARGE SCALE GENOMIC DNA]</scope>
    <source>
        <strain evidence="10 11">M1803</strain>
    </source>
</reference>
<keyword evidence="11" id="KW-1185">Reference proteome</keyword>
<dbReference type="SMART" id="SM00738">
    <property type="entry name" value="NGN"/>
    <property type="match status" value="1"/>
</dbReference>
<dbReference type="InterPro" id="IPR014722">
    <property type="entry name" value="Rib_uL2_dom2"/>
</dbReference>
<keyword evidence="2 5" id="KW-0889">Transcription antitermination</keyword>
<dbReference type="RefSeq" id="WP_206292231.1">
    <property type="nucleotide sequence ID" value="NZ_CP063458.1"/>
</dbReference>
<evidence type="ECO:0000256" key="7">
    <source>
        <dbReference type="RuleBase" id="RU000538"/>
    </source>
</evidence>
<evidence type="ECO:0000259" key="9">
    <source>
        <dbReference type="SMART" id="SM00739"/>
    </source>
</evidence>
<dbReference type="AlphaFoldDB" id="A0A7M2WUM6"/>
<dbReference type="InterPro" id="IPR008991">
    <property type="entry name" value="Translation_prot_SH3-like_sf"/>
</dbReference>
<gene>
    <name evidence="5 10" type="primary">nusG</name>
    <name evidence="10" type="ORF">IPV69_23830</name>
</gene>
<proteinExistence type="inferred from homology"/>
<dbReference type="GO" id="GO:0006354">
    <property type="term" value="P:DNA-templated transcription elongation"/>
    <property type="evidence" value="ECO:0007669"/>
    <property type="project" value="UniProtKB-UniRule"/>
</dbReference>
<dbReference type="Pfam" id="PF02357">
    <property type="entry name" value="NusG"/>
    <property type="match status" value="1"/>
</dbReference>
<evidence type="ECO:0000313" key="10">
    <source>
        <dbReference type="EMBL" id="QOV89206.1"/>
    </source>
</evidence>
<evidence type="ECO:0000313" key="11">
    <source>
        <dbReference type="Proteomes" id="UP000593765"/>
    </source>
</evidence>
<comment type="similarity">
    <text evidence="5 7">Belongs to the NusG family.</text>
</comment>
<dbReference type="GO" id="GO:0032784">
    <property type="term" value="P:regulation of DNA-templated transcription elongation"/>
    <property type="evidence" value="ECO:0007669"/>
    <property type="project" value="InterPro"/>
</dbReference>
<dbReference type="InterPro" id="IPR043425">
    <property type="entry name" value="NusG-like"/>
</dbReference>
<evidence type="ECO:0000256" key="6">
    <source>
        <dbReference type="NCBIfam" id="TIGR00922"/>
    </source>
</evidence>
<dbReference type="InterPro" id="IPR036735">
    <property type="entry name" value="NGN_dom_sf"/>
</dbReference>
<dbReference type="Pfam" id="PF00467">
    <property type="entry name" value="KOW"/>
    <property type="match status" value="1"/>
</dbReference>
<dbReference type="InterPro" id="IPR047050">
    <property type="entry name" value="NGN"/>
</dbReference>
<dbReference type="PANTHER" id="PTHR30265:SF2">
    <property type="entry name" value="TRANSCRIPTION TERMINATION_ANTITERMINATION PROTEIN NUSG"/>
    <property type="match status" value="1"/>
</dbReference>
<sequence length="180" mass="20756">MQFFVLRVASNKEDRVREALERKVKIEGLETHVGRILVPVERHMTHKAGVRKESERKLYPGYVFVELQLDKEGRIPEKVWFTIKETEGVGDFIGSNGKPSPMSPKDEERMIQEAEKKDEVVTPADAFKKGDKVKVTNGAFQNFEGEVDEVIPDKGMIRIVTNIFNRPTPLELEYWQIEKL</sequence>
<evidence type="ECO:0000256" key="1">
    <source>
        <dbReference type="ARBA" id="ARBA00022472"/>
    </source>
</evidence>
<name>A0A7M2WUM6_9BACT</name>
<evidence type="ECO:0000259" key="8">
    <source>
        <dbReference type="SMART" id="SM00738"/>
    </source>
</evidence>
<dbReference type="Gene3D" id="2.30.30.30">
    <property type="match status" value="1"/>
</dbReference>
<dbReference type="GO" id="GO:0031564">
    <property type="term" value="P:transcription antitermination"/>
    <property type="evidence" value="ECO:0007669"/>
    <property type="project" value="UniProtKB-UniRule"/>
</dbReference>
<dbReference type="SMART" id="SM00739">
    <property type="entry name" value="KOW"/>
    <property type="match status" value="1"/>
</dbReference>
<dbReference type="PRINTS" id="PR00338">
    <property type="entry name" value="NUSGTNSCPFCT"/>
</dbReference>
<evidence type="ECO:0000256" key="3">
    <source>
        <dbReference type="ARBA" id="ARBA00023015"/>
    </source>
</evidence>
<organism evidence="10 11">
    <name type="scientific">Humisphaera borealis</name>
    <dbReference type="NCBI Taxonomy" id="2807512"/>
    <lineage>
        <taxon>Bacteria</taxon>
        <taxon>Pseudomonadati</taxon>
        <taxon>Planctomycetota</taxon>
        <taxon>Phycisphaerae</taxon>
        <taxon>Tepidisphaerales</taxon>
        <taxon>Tepidisphaeraceae</taxon>
        <taxon>Humisphaera</taxon>
    </lineage>
</organism>
<evidence type="ECO:0000256" key="2">
    <source>
        <dbReference type="ARBA" id="ARBA00022814"/>
    </source>
</evidence>
<feature type="domain" description="NusG-like N-terminal" evidence="8">
    <location>
        <begin position="1"/>
        <end position="114"/>
    </location>
</feature>
<evidence type="ECO:0000256" key="4">
    <source>
        <dbReference type="ARBA" id="ARBA00023163"/>
    </source>
</evidence>
<keyword evidence="1 5" id="KW-0806">Transcription termination</keyword>